<reference evidence="6 7" key="1">
    <citation type="journal article" date="2009" name="BMC Evol. Biol.">
        <title>Genomic taxonomy of Vibrios.</title>
        <authorList>
            <person name="Thompson C.C."/>
            <person name="Vicente A.C."/>
            <person name="Souza R.C."/>
            <person name="Vasconcelos A.T."/>
            <person name="Vesth T."/>
            <person name="Alves N.Jr."/>
            <person name="Ussery D.W."/>
            <person name="Iida T."/>
            <person name="Thompson F.L."/>
        </authorList>
    </citation>
    <scope>NUCLEOTIDE SEQUENCE [LARGE SCALE GENOMIC DNA]</scope>
    <source>
        <strain evidence="6 7">VM603</strain>
    </source>
</reference>
<dbReference type="SUPFAM" id="SSF52540">
    <property type="entry name" value="P-loop containing nucleoside triphosphate hydrolases"/>
    <property type="match status" value="1"/>
</dbReference>
<dbReference type="PROSITE" id="PS00688">
    <property type="entry name" value="SIGMA54_INTERACT_3"/>
    <property type="match status" value="1"/>
</dbReference>
<dbReference type="PROSITE" id="PS00675">
    <property type="entry name" value="SIGMA54_INTERACT_1"/>
    <property type="match status" value="1"/>
</dbReference>
<dbReference type="PANTHER" id="PTHR32071">
    <property type="entry name" value="TRANSCRIPTIONAL REGULATORY PROTEIN"/>
    <property type="match status" value="1"/>
</dbReference>
<dbReference type="InterPro" id="IPR002078">
    <property type="entry name" value="Sigma_54_int"/>
</dbReference>
<dbReference type="InterPro" id="IPR025662">
    <property type="entry name" value="Sigma_54_int_dom_ATP-bd_1"/>
</dbReference>
<evidence type="ECO:0000256" key="2">
    <source>
        <dbReference type="ARBA" id="ARBA00022840"/>
    </source>
</evidence>
<dbReference type="Pfam" id="PF20161">
    <property type="entry name" value="VpsR"/>
    <property type="match status" value="1"/>
</dbReference>
<dbReference type="GO" id="GO:0005524">
    <property type="term" value="F:ATP binding"/>
    <property type="evidence" value="ECO:0007669"/>
    <property type="project" value="UniProtKB-KW"/>
</dbReference>
<dbReference type="GO" id="GO:0043565">
    <property type="term" value="F:sequence-specific DNA binding"/>
    <property type="evidence" value="ECO:0007669"/>
    <property type="project" value="InterPro"/>
</dbReference>
<dbReference type="SMART" id="SM00382">
    <property type="entry name" value="AAA"/>
    <property type="match status" value="1"/>
</dbReference>
<dbReference type="Pfam" id="PF00158">
    <property type="entry name" value="Sigma54_activat"/>
    <property type="match status" value="1"/>
</dbReference>
<dbReference type="Gene3D" id="1.10.8.60">
    <property type="match status" value="1"/>
</dbReference>
<gene>
    <name evidence="6" type="ORF">VMB_09410</name>
</gene>
<dbReference type="SUPFAM" id="SSF46689">
    <property type="entry name" value="Homeodomain-like"/>
    <property type="match status" value="1"/>
</dbReference>
<dbReference type="PROSITE" id="PS50045">
    <property type="entry name" value="SIGMA54_INTERACT_4"/>
    <property type="match status" value="1"/>
</dbReference>
<dbReference type="CDD" id="cd00009">
    <property type="entry name" value="AAA"/>
    <property type="match status" value="1"/>
</dbReference>
<evidence type="ECO:0000259" key="5">
    <source>
        <dbReference type="PROSITE" id="PS50045"/>
    </source>
</evidence>
<dbReference type="Proteomes" id="UP000004827">
    <property type="component" value="Unassembled WGS sequence"/>
</dbReference>
<evidence type="ECO:0000256" key="4">
    <source>
        <dbReference type="ARBA" id="ARBA00023163"/>
    </source>
</evidence>
<organism evidence="6 7">
    <name type="scientific">Vibrio mimicus VM603</name>
    <dbReference type="NCBI Taxonomy" id="671074"/>
    <lineage>
        <taxon>Bacteria</taxon>
        <taxon>Pseudomonadati</taxon>
        <taxon>Pseudomonadota</taxon>
        <taxon>Gammaproteobacteria</taxon>
        <taxon>Vibrionales</taxon>
        <taxon>Vibrionaceae</taxon>
        <taxon>Vibrio</taxon>
    </lineage>
</organism>
<evidence type="ECO:0000256" key="3">
    <source>
        <dbReference type="ARBA" id="ARBA00023015"/>
    </source>
</evidence>
<keyword evidence="4" id="KW-0804">Transcription</keyword>
<dbReference type="InterPro" id="IPR009057">
    <property type="entry name" value="Homeodomain-like_sf"/>
</dbReference>
<dbReference type="EMBL" id="ACYU01000033">
    <property type="protein sequence ID" value="EEW07808.1"/>
    <property type="molecule type" value="Genomic_DNA"/>
</dbReference>
<dbReference type="AlphaFoldDB" id="D2YBP4"/>
<evidence type="ECO:0000256" key="1">
    <source>
        <dbReference type="ARBA" id="ARBA00022741"/>
    </source>
</evidence>
<dbReference type="InterPro" id="IPR002197">
    <property type="entry name" value="HTH_Fis"/>
</dbReference>
<dbReference type="Pfam" id="PF25601">
    <property type="entry name" value="AAA_lid_14"/>
    <property type="match status" value="1"/>
</dbReference>
<protein>
    <submittedName>
        <fullName evidence="6">Sigma-54 dependent transcriptional regulator</fullName>
    </submittedName>
</protein>
<dbReference type="Gene3D" id="3.40.50.300">
    <property type="entry name" value="P-loop containing nucleotide triphosphate hydrolases"/>
    <property type="match status" value="1"/>
</dbReference>
<dbReference type="GO" id="GO:0006355">
    <property type="term" value="P:regulation of DNA-templated transcription"/>
    <property type="evidence" value="ECO:0007669"/>
    <property type="project" value="InterPro"/>
</dbReference>
<dbReference type="SUPFAM" id="SSF52172">
    <property type="entry name" value="CheY-like"/>
    <property type="match status" value="1"/>
</dbReference>
<accession>D2YBP4</accession>
<dbReference type="InterPro" id="IPR045343">
    <property type="entry name" value="VpsR"/>
</dbReference>
<sequence length="500" mass="56304">MILIHKLIRKFGIYCLVLPMRQILMQSLANVTSVISSGCEQNNPHRNNKNKEYRFMSNQFRMDSVPGSLVVVGGTYEPWLAVLEKVGWRCTQVADLRKADTLFVETGPCIGIVDLSHDEFSLNGIANLVSSHKQVRWLAFIREAQLSSDTICQFIVNFCIDFFTAPIPDAQLLSTIGHQLGMLKLEKKVWPHFGSAGNMGLIGESMPMKRLRDQIKRIGPTDVSILIYGESGTGKETVAKAIHKTSSRAQKPFISVNCRAMSEKRLESELFGLGDIEEVQQPLLLQADGGTLLLNDILTLPKSQQLNLLRFLQEGTVETDQGVRAVDVRILAANSSDIEKALIDGDFNEELYHYINVLRINVPSLKERASDIVLLAKHFLQEYSKEYNAQARSFSEDAVRGLTRYHWPGNVRELMNQIKRVVLMSDSVVLDESQLDLPKRSDGRRSLKSIRERSERDALLLVLESHSGQVSTAAKELGVSRATMYHRLLNKHNLITDENF</sequence>
<dbReference type="Pfam" id="PF02954">
    <property type="entry name" value="HTH_8"/>
    <property type="match status" value="1"/>
</dbReference>
<dbReference type="InterPro" id="IPR027417">
    <property type="entry name" value="P-loop_NTPase"/>
</dbReference>
<dbReference type="Gene3D" id="1.10.10.60">
    <property type="entry name" value="Homeodomain-like"/>
    <property type="match status" value="1"/>
</dbReference>
<feature type="domain" description="Sigma-54 factor interaction" evidence="5">
    <location>
        <begin position="201"/>
        <end position="423"/>
    </location>
</feature>
<name>D2YBP4_VIBMI</name>
<dbReference type="PANTHER" id="PTHR32071:SF120">
    <property type="entry name" value="TRANSCRIPTIONAL REGULATOR-RELATED"/>
    <property type="match status" value="1"/>
</dbReference>
<keyword evidence="3" id="KW-0805">Transcription regulation</keyword>
<comment type="caution">
    <text evidence="6">The sequence shown here is derived from an EMBL/GenBank/DDBJ whole genome shotgun (WGS) entry which is preliminary data.</text>
</comment>
<dbReference type="InterPro" id="IPR058031">
    <property type="entry name" value="AAA_lid_NorR"/>
</dbReference>
<dbReference type="InterPro" id="IPR025944">
    <property type="entry name" value="Sigma_54_int_dom_CS"/>
</dbReference>
<evidence type="ECO:0000313" key="7">
    <source>
        <dbReference type="Proteomes" id="UP000004827"/>
    </source>
</evidence>
<dbReference type="InterPro" id="IPR003593">
    <property type="entry name" value="AAA+_ATPase"/>
</dbReference>
<keyword evidence="1" id="KW-0547">Nucleotide-binding</keyword>
<evidence type="ECO:0000313" key="6">
    <source>
        <dbReference type="EMBL" id="EEW07808.1"/>
    </source>
</evidence>
<proteinExistence type="predicted"/>
<dbReference type="InterPro" id="IPR011006">
    <property type="entry name" value="CheY-like_superfamily"/>
</dbReference>
<keyword evidence="2" id="KW-0067">ATP-binding</keyword>